<feature type="transmembrane region" description="Helical" evidence="1">
    <location>
        <begin position="152"/>
        <end position="176"/>
    </location>
</feature>
<dbReference type="AlphaFoldDB" id="A0A1N6SUD0"/>
<dbReference type="Proteomes" id="UP000185841">
    <property type="component" value="Unassembled WGS sequence"/>
</dbReference>
<organism evidence="2 3">
    <name type="scientific">Aquipseudomonas alcaligenes</name>
    <name type="common">Pseudomonas alcaligenes</name>
    <dbReference type="NCBI Taxonomy" id="43263"/>
    <lineage>
        <taxon>Bacteria</taxon>
        <taxon>Pseudomonadati</taxon>
        <taxon>Pseudomonadota</taxon>
        <taxon>Gammaproteobacteria</taxon>
        <taxon>Pseudomonadales</taxon>
        <taxon>Pseudomonadaceae</taxon>
        <taxon>Aquipseudomonas</taxon>
    </lineage>
</organism>
<dbReference type="InterPro" id="IPR005625">
    <property type="entry name" value="PepSY-ass_TM"/>
</dbReference>
<feature type="transmembrane region" description="Helical" evidence="1">
    <location>
        <begin position="354"/>
        <end position="375"/>
    </location>
</feature>
<name>A0A1N6SUD0_AQUAC</name>
<reference evidence="2 3" key="1">
    <citation type="submission" date="2017-01" db="EMBL/GenBank/DDBJ databases">
        <authorList>
            <person name="Mah S.A."/>
            <person name="Swanson W.J."/>
            <person name="Moy G.W."/>
            <person name="Vacquier V.D."/>
        </authorList>
    </citation>
    <scope>NUCLEOTIDE SEQUENCE [LARGE SCALE GENOMIC DNA]</scope>
    <source>
        <strain evidence="2 3">RU36E</strain>
    </source>
</reference>
<dbReference type="PANTHER" id="PTHR34219:SF5">
    <property type="entry name" value="BLR4505 PROTEIN"/>
    <property type="match status" value="1"/>
</dbReference>
<evidence type="ECO:0000313" key="3">
    <source>
        <dbReference type="Proteomes" id="UP000185841"/>
    </source>
</evidence>
<evidence type="ECO:0000313" key="2">
    <source>
        <dbReference type="EMBL" id="SIQ44763.1"/>
    </source>
</evidence>
<dbReference type="Pfam" id="PF03929">
    <property type="entry name" value="PepSY_TM"/>
    <property type="match status" value="1"/>
</dbReference>
<keyword evidence="1" id="KW-0812">Transmembrane</keyword>
<sequence>MMRNILVRLHRYLGLATAVFLALAGLTGSVLAFHHELDEWLNPQFYQTDHTATARMDGPSLIERLEAAHPQRLVWYLEQPDEPGHSALLATVPRTDPASGQPYPLAPRVFYLDPADGSVLGEREWGACCFSRENFVPFILEFHYSLSLPGNWGILLMGIVAILWTIDCLVSLWLTLPRGRPFWRKWGKAWKIKRQRLNHDVHRAGGLWLWLLLTPVAVSSVAMNLPADVFKPVVSLFSEVPLSTYEARGRLPKEELGELLLDYRQAYALAREEGDRLGLHQPITELYYSFEYNFFGAGFGDHASDEGNAWVFVHGEDGRVIGREIPGVGTLGERFYQLQLPIHGGRIFGFPGRVLIALLGLAIAILSITGMVIWWRKQRARLFVAQRVERRLAEQG</sequence>
<proteinExistence type="predicted"/>
<keyword evidence="1" id="KW-0472">Membrane</keyword>
<accession>A0A1N6SUD0</accession>
<keyword evidence="1" id="KW-1133">Transmembrane helix</keyword>
<dbReference type="PANTHER" id="PTHR34219">
    <property type="entry name" value="IRON-REGULATED INNER MEMBRANE PROTEIN-RELATED"/>
    <property type="match status" value="1"/>
</dbReference>
<dbReference type="EMBL" id="FTMP01000004">
    <property type="protein sequence ID" value="SIQ44763.1"/>
    <property type="molecule type" value="Genomic_DNA"/>
</dbReference>
<gene>
    <name evidence="2" type="ORF">SAMN05878282_104150</name>
</gene>
<evidence type="ECO:0000256" key="1">
    <source>
        <dbReference type="SAM" id="Phobius"/>
    </source>
</evidence>
<feature type="transmembrane region" description="Helical" evidence="1">
    <location>
        <begin position="204"/>
        <end position="225"/>
    </location>
</feature>
<protein>
    <submittedName>
        <fullName evidence="2">Uncharacterized iron-regulated membrane protein</fullName>
    </submittedName>
</protein>